<dbReference type="AlphaFoldDB" id="A0A382DA20"/>
<dbReference type="EMBL" id="UINC01038055">
    <property type="protein sequence ID" value="SVB34487.1"/>
    <property type="molecule type" value="Genomic_DNA"/>
</dbReference>
<organism evidence="1">
    <name type="scientific">marine metagenome</name>
    <dbReference type="NCBI Taxonomy" id="408172"/>
    <lineage>
        <taxon>unclassified sequences</taxon>
        <taxon>metagenomes</taxon>
        <taxon>ecological metagenomes</taxon>
    </lineage>
</organism>
<reference evidence="1" key="1">
    <citation type="submission" date="2018-05" db="EMBL/GenBank/DDBJ databases">
        <authorList>
            <person name="Lanie J.A."/>
            <person name="Ng W.-L."/>
            <person name="Kazmierczak K.M."/>
            <person name="Andrzejewski T.M."/>
            <person name="Davidsen T.M."/>
            <person name="Wayne K.J."/>
            <person name="Tettelin H."/>
            <person name="Glass J.I."/>
            <person name="Rusch D."/>
            <person name="Podicherti R."/>
            <person name="Tsui H.-C.T."/>
            <person name="Winkler M.E."/>
        </authorList>
    </citation>
    <scope>NUCLEOTIDE SEQUENCE</scope>
</reference>
<dbReference type="InterPro" id="IPR046163">
    <property type="entry name" value="DUF6165"/>
</dbReference>
<accession>A0A382DA20</accession>
<name>A0A382DA20_9ZZZZ</name>
<proteinExistence type="predicted"/>
<sequence>MTNKSKKIQSEISAGELLDKISILEIKIDKIKDKDNQIEINKEYTILKETKNLNIKTTTKIESLFSELKKINLNLWYIEDKIRICEKNKDFGKSFIDLARNVYLNNDKRAKIKSEINKLLDSNIKEIKQYADY</sequence>
<evidence type="ECO:0000313" key="1">
    <source>
        <dbReference type="EMBL" id="SVB34487.1"/>
    </source>
</evidence>
<gene>
    <name evidence="1" type="ORF">METZ01_LOCUS187341</name>
</gene>
<protein>
    <submittedName>
        <fullName evidence="1">Uncharacterized protein</fullName>
    </submittedName>
</protein>
<dbReference type="Pfam" id="PF19662">
    <property type="entry name" value="DUF6165"/>
    <property type="match status" value="1"/>
</dbReference>